<feature type="domain" description="DZIP3-like HEPN" evidence="1">
    <location>
        <begin position="109"/>
        <end position="247"/>
    </location>
</feature>
<dbReference type="InterPro" id="IPR041249">
    <property type="entry name" value="HEPN_DZIP3"/>
</dbReference>
<dbReference type="Pfam" id="PF18738">
    <property type="entry name" value="HEPN_DZIP3"/>
    <property type="match status" value="1"/>
</dbReference>
<dbReference type="InterPro" id="IPR027417">
    <property type="entry name" value="P-loop_NTPase"/>
</dbReference>
<dbReference type="EMBL" id="CP111015">
    <property type="protein sequence ID" value="WAR03975.1"/>
    <property type="molecule type" value="Genomic_DNA"/>
</dbReference>
<sequence>MFTQIFKPTCKTACPWKPPTSLKGSVTMASCCQSRVRHTRRERSSDWEAKVLPNRVPEASLLCFRMSGAGTPGSVDGTQNEQYYLRLHLLLMKAGDVLRTMFDSIITPANLLLELRNHKRVIDKLKKDGILSNDQYILLNPNPASKRFDVSLLIVLLRNICNLQPNNPIWKEKDNNKITDTMPPVIANIVRIRNLRNKMQHKHVAYLDQKEFEDNWRLLGHAMVVLGKSCGLNNVNSEIEDLVTKTLNLVTPEMKNLRENTIWFFGESCNDAFYVETARFQDAIRLLKERHFIVLTGHPGEGKTAMAARLALADGTKPENCLKLERSRDWRKVD</sequence>
<evidence type="ECO:0000313" key="3">
    <source>
        <dbReference type="EMBL" id="WAR03975.1"/>
    </source>
</evidence>
<dbReference type="SUPFAM" id="SSF52540">
    <property type="entry name" value="P-loop containing nucleoside triphosphate hydrolases"/>
    <property type="match status" value="1"/>
</dbReference>
<dbReference type="Pfam" id="PF20720">
    <property type="entry name" value="nSTAND3"/>
    <property type="match status" value="1"/>
</dbReference>
<dbReference type="Proteomes" id="UP001164746">
    <property type="component" value="Chromosome 4"/>
</dbReference>
<reference evidence="3" key="1">
    <citation type="submission" date="2022-11" db="EMBL/GenBank/DDBJ databases">
        <title>Centuries of genome instability and evolution in soft-shell clam transmissible cancer (bioRxiv).</title>
        <authorList>
            <person name="Hart S.F.M."/>
            <person name="Yonemitsu M.A."/>
            <person name="Giersch R.M."/>
            <person name="Beal B.F."/>
            <person name="Arriagada G."/>
            <person name="Davis B.W."/>
            <person name="Ostrander E.A."/>
            <person name="Goff S.P."/>
            <person name="Metzger M.J."/>
        </authorList>
    </citation>
    <scope>NUCLEOTIDE SEQUENCE</scope>
    <source>
        <strain evidence="3">MELC-2E11</strain>
        <tissue evidence="3">Siphon/mantle</tissue>
    </source>
</reference>
<evidence type="ECO:0000259" key="2">
    <source>
        <dbReference type="Pfam" id="PF20720"/>
    </source>
</evidence>
<evidence type="ECO:0000259" key="1">
    <source>
        <dbReference type="Pfam" id="PF18738"/>
    </source>
</evidence>
<evidence type="ECO:0000313" key="4">
    <source>
        <dbReference type="Proteomes" id="UP001164746"/>
    </source>
</evidence>
<keyword evidence="4" id="KW-1185">Reference proteome</keyword>
<feature type="domain" description="Novel STAND NTPase 3" evidence="2">
    <location>
        <begin position="274"/>
        <end position="332"/>
    </location>
</feature>
<proteinExistence type="predicted"/>
<evidence type="ECO:0008006" key="5">
    <source>
        <dbReference type="Google" id="ProtNLM"/>
    </source>
</evidence>
<name>A0ABY7E2B4_MYAAR</name>
<gene>
    <name evidence="3" type="ORF">MAR_010533</name>
</gene>
<accession>A0ABY7E2B4</accession>
<dbReference type="InterPro" id="IPR049050">
    <property type="entry name" value="nSTAND3"/>
</dbReference>
<protein>
    <recommendedName>
        <fullName evidence="5">DZIP3-like HEPN domain-containing protein</fullName>
    </recommendedName>
</protein>
<organism evidence="3 4">
    <name type="scientific">Mya arenaria</name>
    <name type="common">Soft-shell clam</name>
    <dbReference type="NCBI Taxonomy" id="6604"/>
    <lineage>
        <taxon>Eukaryota</taxon>
        <taxon>Metazoa</taxon>
        <taxon>Spiralia</taxon>
        <taxon>Lophotrochozoa</taxon>
        <taxon>Mollusca</taxon>
        <taxon>Bivalvia</taxon>
        <taxon>Autobranchia</taxon>
        <taxon>Heteroconchia</taxon>
        <taxon>Euheterodonta</taxon>
        <taxon>Imparidentia</taxon>
        <taxon>Neoheterodontei</taxon>
        <taxon>Myida</taxon>
        <taxon>Myoidea</taxon>
        <taxon>Myidae</taxon>
        <taxon>Mya</taxon>
    </lineage>
</organism>